<evidence type="ECO:0000256" key="1">
    <source>
        <dbReference type="SAM" id="Phobius"/>
    </source>
</evidence>
<comment type="caution">
    <text evidence="2">The sequence shown here is derived from an EMBL/GenBank/DDBJ whole genome shotgun (WGS) entry which is preliminary data.</text>
</comment>
<name>A0A4Y2HYS1_ARAVE</name>
<organism evidence="2 3">
    <name type="scientific">Araneus ventricosus</name>
    <name type="common">Orbweaver spider</name>
    <name type="synonym">Epeira ventricosa</name>
    <dbReference type="NCBI Taxonomy" id="182803"/>
    <lineage>
        <taxon>Eukaryota</taxon>
        <taxon>Metazoa</taxon>
        <taxon>Ecdysozoa</taxon>
        <taxon>Arthropoda</taxon>
        <taxon>Chelicerata</taxon>
        <taxon>Arachnida</taxon>
        <taxon>Araneae</taxon>
        <taxon>Araneomorphae</taxon>
        <taxon>Entelegynae</taxon>
        <taxon>Araneoidea</taxon>
        <taxon>Araneidae</taxon>
        <taxon>Araneus</taxon>
    </lineage>
</organism>
<dbReference type="AlphaFoldDB" id="A0A4Y2HYS1"/>
<evidence type="ECO:0000313" key="3">
    <source>
        <dbReference type="Proteomes" id="UP000499080"/>
    </source>
</evidence>
<sequence length="92" mass="10630">MSTQKNCLETASSTPALIFHVVFFPVYYQFVMRRPTGHHINHGTDVMGADLFGLFDLHIFLSVPCRLERFPLPTQIKNTFESSYALGFRYTR</sequence>
<protein>
    <submittedName>
        <fullName evidence="2">Uncharacterized protein</fullName>
    </submittedName>
</protein>
<reference evidence="2 3" key="1">
    <citation type="journal article" date="2019" name="Sci. Rep.">
        <title>Orb-weaving spider Araneus ventricosus genome elucidates the spidroin gene catalogue.</title>
        <authorList>
            <person name="Kono N."/>
            <person name="Nakamura H."/>
            <person name="Ohtoshi R."/>
            <person name="Moran D.A.P."/>
            <person name="Shinohara A."/>
            <person name="Yoshida Y."/>
            <person name="Fujiwara M."/>
            <person name="Mori M."/>
            <person name="Tomita M."/>
            <person name="Arakawa K."/>
        </authorList>
    </citation>
    <scope>NUCLEOTIDE SEQUENCE [LARGE SCALE GENOMIC DNA]</scope>
</reference>
<dbReference type="EMBL" id="BGPR01002230">
    <property type="protein sequence ID" value="GBM70076.1"/>
    <property type="molecule type" value="Genomic_DNA"/>
</dbReference>
<keyword evidence="1" id="KW-1133">Transmembrane helix</keyword>
<accession>A0A4Y2HYS1</accession>
<evidence type="ECO:0000313" key="2">
    <source>
        <dbReference type="EMBL" id="GBM70076.1"/>
    </source>
</evidence>
<keyword evidence="3" id="KW-1185">Reference proteome</keyword>
<proteinExistence type="predicted"/>
<keyword evidence="1" id="KW-0812">Transmembrane</keyword>
<keyword evidence="1" id="KW-0472">Membrane</keyword>
<dbReference type="Proteomes" id="UP000499080">
    <property type="component" value="Unassembled WGS sequence"/>
</dbReference>
<feature type="transmembrane region" description="Helical" evidence="1">
    <location>
        <begin position="12"/>
        <end position="31"/>
    </location>
</feature>
<gene>
    <name evidence="2" type="ORF">AVEN_237188_1</name>
</gene>